<dbReference type="AlphaFoldDB" id="A0A0R0LTD5"/>
<reference evidence="1 2" key="1">
    <citation type="submission" date="2015-07" db="EMBL/GenBank/DDBJ databases">
        <title>The genome of Pseudoloma neurophilia, a relevant intracellular parasite of the zebrafish.</title>
        <authorList>
            <person name="Ndikumana S."/>
            <person name="Pelin A."/>
            <person name="Sanders J."/>
            <person name="Corradi N."/>
        </authorList>
    </citation>
    <scope>NUCLEOTIDE SEQUENCE [LARGE SCALE GENOMIC DNA]</scope>
    <source>
        <strain evidence="1 2">MK1</strain>
    </source>
</reference>
<dbReference type="EMBL" id="LGUB01000720">
    <property type="protein sequence ID" value="KRH92729.1"/>
    <property type="molecule type" value="Genomic_DNA"/>
</dbReference>
<evidence type="ECO:0000313" key="2">
    <source>
        <dbReference type="Proteomes" id="UP000051530"/>
    </source>
</evidence>
<keyword evidence="2" id="KW-1185">Reference proteome</keyword>
<organism evidence="1 2">
    <name type="scientific">Pseudoloma neurophilia</name>
    <dbReference type="NCBI Taxonomy" id="146866"/>
    <lineage>
        <taxon>Eukaryota</taxon>
        <taxon>Fungi</taxon>
        <taxon>Fungi incertae sedis</taxon>
        <taxon>Microsporidia</taxon>
        <taxon>Pseudoloma</taxon>
    </lineage>
</organism>
<proteinExistence type="predicted"/>
<comment type="caution">
    <text evidence="1">The sequence shown here is derived from an EMBL/GenBank/DDBJ whole genome shotgun (WGS) entry which is preliminary data.</text>
</comment>
<dbReference type="Proteomes" id="UP000051530">
    <property type="component" value="Unassembled WGS sequence"/>
</dbReference>
<accession>A0A0R0LTD5</accession>
<evidence type="ECO:0000313" key="1">
    <source>
        <dbReference type="EMBL" id="KRH92729.1"/>
    </source>
</evidence>
<dbReference type="VEuPathDB" id="MicrosporidiaDB:M153_31990001652"/>
<protein>
    <submittedName>
        <fullName evidence="1">Uncharacterized protein</fullName>
    </submittedName>
</protein>
<feature type="non-terminal residue" evidence="1">
    <location>
        <position position="44"/>
    </location>
</feature>
<gene>
    <name evidence="1" type="ORF">M153_31990001652</name>
</gene>
<sequence>MVNYKIDFQLSSDDDERVDSYIDDNESFYATPRHHHIHFEPFFF</sequence>
<name>A0A0R0LTD5_9MICR</name>